<evidence type="ECO:0000313" key="1">
    <source>
        <dbReference type="EMBL" id="TET43692.1"/>
    </source>
</evidence>
<evidence type="ECO:0000313" key="2">
    <source>
        <dbReference type="Proteomes" id="UP000315525"/>
    </source>
</evidence>
<organism evidence="1 2">
    <name type="scientific">candidate division TA06 bacterium</name>
    <dbReference type="NCBI Taxonomy" id="2250710"/>
    <lineage>
        <taxon>Bacteria</taxon>
        <taxon>Bacteria division TA06</taxon>
    </lineage>
</organism>
<dbReference type="Proteomes" id="UP000315525">
    <property type="component" value="Unassembled WGS sequence"/>
</dbReference>
<reference evidence="1 2" key="1">
    <citation type="submission" date="2019-03" db="EMBL/GenBank/DDBJ databases">
        <title>Metabolic potential of uncultured bacteria and archaea associated with petroleum seepage in deep-sea sediments.</title>
        <authorList>
            <person name="Dong X."/>
            <person name="Hubert C."/>
        </authorList>
    </citation>
    <scope>NUCLEOTIDE SEQUENCE [LARGE SCALE GENOMIC DNA]</scope>
    <source>
        <strain evidence="1">E44_bin18</strain>
    </source>
</reference>
<proteinExistence type="predicted"/>
<protein>
    <submittedName>
        <fullName evidence="1">Uncharacterized protein</fullName>
    </submittedName>
</protein>
<comment type="caution">
    <text evidence="1">The sequence shown here is derived from an EMBL/GenBank/DDBJ whole genome shotgun (WGS) entry which is preliminary data.</text>
</comment>
<dbReference type="AlphaFoldDB" id="A0A523UMD1"/>
<gene>
    <name evidence="1" type="ORF">E3J62_12595</name>
</gene>
<dbReference type="EMBL" id="SOJN01000149">
    <property type="protein sequence ID" value="TET43692.1"/>
    <property type="molecule type" value="Genomic_DNA"/>
</dbReference>
<accession>A0A523UMD1</accession>
<sequence length="71" mass="7901">MSKIREVKQEYERIWLANKSVVAVGIGNTSKGEPGIIISVKKITLQIREQIPTEIEGVPIEIQETGEIKAL</sequence>
<name>A0A523UMD1_UNCT6</name>